<feature type="compositionally biased region" description="Low complexity" evidence="1">
    <location>
        <begin position="109"/>
        <end position="123"/>
    </location>
</feature>
<evidence type="ECO:0000256" key="1">
    <source>
        <dbReference type="SAM" id="MobiDB-lite"/>
    </source>
</evidence>
<proteinExistence type="predicted"/>
<comment type="caution">
    <text evidence="2">The sequence shown here is derived from an EMBL/GenBank/DDBJ whole genome shotgun (WGS) entry which is preliminary data.</text>
</comment>
<dbReference type="AlphaFoldDB" id="A0A4C2A0M9"/>
<organism evidence="2 3">
    <name type="scientific">Eumeta variegata</name>
    <name type="common">Bagworm moth</name>
    <name type="synonym">Eumeta japonica</name>
    <dbReference type="NCBI Taxonomy" id="151549"/>
    <lineage>
        <taxon>Eukaryota</taxon>
        <taxon>Metazoa</taxon>
        <taxon>Ecdysozoa</taxon>
        <taxon>Arthropoda</taxon>
        <taxon>Hexapoda</taxon>
        <taxon>Insecta</taxon>
        <taxon>Pterygota</taxon>
        <taxon>Neoptera</taxon>
        <taxon>Endopterygota</taxon>
        <taxon>Lepidoptera</taxon>
        <taxon>Glossata</taxon>
        <taxon>Ditrysia</taxon>
        <taxon>Tineoidea</taxon>
        <taxon>Psychidae</taxon>
        <taxon>Oiketicinae</taxon>
        <taxon>Eumeta</taxon>
    </lineage>
</organism>
<dbReference type="EMBL" id="BGZK01002273">
    <property type="protein sequence ID" value="GBP92447.1"/>
    <property type="molecule type" value="Genomic_DNA"/>
</dbReference>
<reference evidence="2 3" key="1">
    <citation type="journal article" date="2019" name="Commun. Biol.">
        <title>The bagworm genome reveals a unique fibroin gene that provides high tensile strength.</title>
        <authorList>
            <person name="Kono N."/>
            <person name="Nakamura H."/>
            <person name="Ohtoshi R."/>
            <person name="Tomita M."/>
            <person name="Numata K."/>
            <person name="Arakawa K."/>
        </authorList>
    </citation>
    <scope>NUCLEOTIDE SEQUENCE [LARGE SCALE GENOMIC DNA]</scope>
</reference>
<gene>
    <name evidence="2" type="ORF">EVAR_63197_1</name>
</gene>
<feature type="region of interest" description="Disordered" evidence="1">
    <location>
        <begin position="102"/>
        <end position="123"/>
    </location>
</feature>
<protein>
    <submittedName>
        <fullName evidence="2">Uncharacterized protein</fullName>
    </submittedName>
</protein>
<keyword evidence="3" id="KW-1185">Reference proteome</keyword>
<dbReference type="Proteomes" id="UP000299102">
    <property type="component" value="Unassembled WGS sequence"/>
</dbReference>
<evidence type="ECO:0000313" key="2">
    <source>
        <dbReference type="EMBL" id="GBP92447.1"/>
    </source>
</evidence>
<evidence type="ECO:0000313" key="3">
    <source>
        <dbReference type="Proteomes" id="UP000299102"/>
    </source>
</evidence>
<accession>A0A4C2A0M9</accession>
<name>A0A4C2A0M9_EUMVA</name>
<sequence length="227" mass="24648">MRFSVQTHYSRLINHAVHLSIQRSRDNAASALTKKNRSHFFVSGSTNFTCGGRTTAATNKKLENPKVHASPRSLTSKIKNNRVFDNEISKKDLSNSNFAPFPGDQGELSVSTPTSSSTVTAVSGSDGEVVGLRSVQTGETQRWRTSPVRKNYDDHSLPLGVVVVTGLLHPATGAGTGVSLWLVLRHFLARDTAFTGLDKATISLPFGSPAGADRHARLMRKRAVRRP</sequence>